<dbReference type="InterPro" id="IPR011545">
    <property type="entry name" value="DEAD/DEAH_box_helicase_dom"/>
</dbReference>
<dbReference type="SMART" id="SM00490">
    <property type="entry name" value="HELICc"/>
    <property type="match status" value="1"/>
</dbReference>
<evidence type="ECO:0000256" key="14">
    <source>
        <dbReference type="ARBA" id="ARBA00048988"/>
    </source>
</evidence>
<evidence type="ECO:0000313" key="19">
    <source>
        <dbReference type="Proteomes" id="UP000267841"/>
    </source>
</evidence>
<keyword evidence="4 15" id="KW-0227">DNA damage</keyword>
<keyword evidence="19" id="KW-1185">Reference proteome</keyword>
<dbReference type="RefSeq" id="WP_121009646.1">
    <property type="nucleotide sequence ID" value="NZ_RCCJ01000001.1"/>
</dbReference>
<evidence type="ECO:0000256" key="9">
    <source>
        <dbReference type="ARBA" id="ARBA00023172"/>
    </source>
</evidence>
<keyword evidence="9 15" id="KW-0233">DNA recombination</keyword>
<dbReference type="InterPro" id="IPR027417">
    <property type="entry name" value="P-loop_NTPase"/>
</dbReference>
<keyword evidence="10 15" id="KW-0234">DNA repair</keyword>
<comment type="catalytic activity">
    <reaction evidence="12 15">
        <text>Couples ATP hydrolysis with the unwinding of duplex DNA by translocating in the 3'-5' direction.</text>
        <dbReference type="EC" id="5.6.2.4"/>
    </reaction>
</comment>
<dbReference type="GO" id="GO:0043138">
    <property type="term" value="F:3'-5' DNA helicase activity"/>
    <property type="evidence" value="ECO:0007669"/>
    <property type="project" value="UniProtKB-EC"/>
</dbReference>
<dbReference type="Pfam" id="PF00270">
    <property type="entry name" value="DEAD"/>
    <property type="match status" value="1"/>
</dbReference>
<dbReference type="GO" id="GO:0016887">
    <property type="term" value="F:ATP hydrolysis activity"/>
    <property type="evidence" value="ECO:0007669"/>
    <property type="project" value="RHEA"/>
</dbReference>
<name>A0A497XN41_9AQUI</name>
<evidence type="ECO:0000256" key="12">
    <source>
        <dbReference type="ARBA" id="ARBA00034617"/>
    </source>
</evidence>
<evidence type="ECO:0000259" key="17">
    <source>
        <dbReference type="PROSITE" id="PS51194"/>
    </source>
</evidence>
<keyword evidence="6 15" id="KW-0347">Helicase</keyword>
<dbReference type="InterPro" id="IPR004609">
    <property type="entry name" value="ATP-dep_DNA_helicase_RecG"/>
</dbReference>
<dbReference type="Proteomes" id="UP000267841">
    <property type="component" value="Unassembled WGS sequence"/>
</dbReference>
<dbReference type="InterPro" id="IPR033454">
    <property type="entry name" value="RecG_wedge"/>
</dbReference>
<evidence type="ECO:0000256" key="3">
    <source>
        <dbReference type="ARBA" id="ARBA00022741"/>
    </source>
</evidence>
<feature type="domain" description="Helicase ATP-binding" evidence="16">
    <location>
        <begin position="373"/>
        <end position="536"/>
    </location>
</feature>
<evidence type="ECO:0000259" key="16">
    <source>
        <dbReference type="PROSITE" id="PS51192"/>
    </source>
</evidence>
<evidence type="ECO:0000256" key="5">
    <source>
        <dbReference type="ARBA" id="ARBA00022801"/>
    </source>
</evidence>
<evidence type="ECO:0000256" key="8">
    <source>
        <dbReference type="ARBA" id="ARBA00023125"/>
    </source>
</evidence>
<dbReference type="EMBL" id="RCCJ01000001">
    <property type="protein sequence ID" value="RLJ70278.1"/>
    <property type="molecule type" value="Genomic_DNA"/>
</dbReference>
<dbReference type="Pfam" id="PF19833">
    <property type="entry name" value="RecG_dom3_C"/>
    <property type="match status" value="1"/>
</dbReference>
<evidence type="ECO:0000256" key="1">
    <source>
        <dbReference type="ARBA" id="ARBA00007504"/>
    </source>
</evidence>
<dbReference type="GO" id="GO:0005524">
    <property type="term" value="F:ATP binding"/>
    <property type="evidence" value="ECO:0007669"/>
    <property type="project" value="UniProtKB-KW"/>
</dbReference>
<evidence type="ECO:0000256" key="7">
    <source>
        <dbReference type="ARBA" id="ARBA00022840"/>
    </source>
</evidence>
<evidence type="ECO:0000313" key="18">
    <source>
        <dbReference type="EMBL" id="RLJ70278.1"/>
    </source>
</evidence>
<reference evidence="18 19" key="1">
    <citation type="submission" date="2018-10" db="EMBL/GenBank/DDBJ databases">
        <title>Genomic Encyclopedia of Archaeal and Bacterial Type Strains, Phase II (KMG-II): from individual species to whole genera.</title>
        <authorList>
            <person name="Goeker M."/>
        </authorList>
    </citation>
    <scope>NUCLEOTIDE SEQUENCE [LARGE SCALE GENOMIC DNA]</scope>
    <source>
        <strain evidence="18 19">DSM 16510</strain>
    </source>
</reference>
<dbReference type="NCBIfam" id="NF008168">
    <property type="entry name" value="PRK10917.2-2"/>
    <property type="match status" value="1"/>
</dbReference>
<evidence type="ECO:0000256" key="15">
    <source>
        <dbReference type="RuleBase" id="RU363016"/>
    </source>
</evidence>
<comment type="catalytic activity">
    <reaction evidence="14 15">
        <text>ATP + H2O = ADP + phosphate + H(+)</text>
        <dbReference type="Rhea" id="RHEA:13065"/>
        <dbReference type="ChEBI" id="CHEBI:15377"/>
        <dbReference type="ChEBI" id="CHEBI:15378"/>
        <dbReference type="ChEBI" id="CHEBI:30616"/>
        <dbReference type="ChEBI" id="CHEBI:43474"/>
        <dbReference type="ChEBI" id="CHEBI:456216"/>
        <dbReference type="EC" id="5.6.2.4"/>
    </reaction>
</comment>
<dbReference type="InterPro" id="IPR014001">
    <property type="entry name" value="Helicase_ATP-bd"/>
</dbReference>
<dbReference type="CDD" id="cd04488">
    <property type="entry name" value="RecG_wedge_OBF"/>
    <property type="match status" value="1"/>
</dbReference>
<dbReference type="NCBIfam" id="TIGR00643">
    <property type="entry name" value="recG"/>
    <property type="match status" value="1"/>
</dbReference>
<comment type="caution">
    <text evidence="18">The sequence shown here is derived from an EMBL/GenBank/DDBJ whole genome shotgun (WGS) entry which is preliminary data.</text>
</comment>
<dbReference type="InterPro" id="IPR001650">
    <property type="entry name" value="Helicase_C-like"/>
</dbReference>
<dbReference type="Pfam" id="PF00271">
    <property type="entry name" value="Helicase_C"/>
    <property type="match status" value="1"/>
</dbReference>
<dbReference type="PANTHER" id="PTHR47964:SF1">
    <property type="entry name" value="ATP-DEPENDENT DNA HELICASE HOMOLOG RECG, CHLOROPLASTIC"/>
    <property type="match status" value="1"/>
</dbReference>
<dbReference type="CDD" id="cd17992">
    <property type="entry name" value="DEXHc_RecG"/>
    <property type="match status" value="1"/>
</dbReference>
<dbReference type="InterPro" id="IPR012340">
    <property type="entry name" value="NA-bd_OB-fold"/>
</dbReference>
<keyword evidence="11" id="KW-0413">Isomerase</keyword>
<sequence length="790" mass="90795">MADRVKLLEFIEGLLENEALKLRRGFGIGLYLYNQLKDSAPPYVLENLQVFDRMPFEKRKAFLIELKRFIGEVTEPPKDVKRSVKKRGLRDFLIPLDKLKFLDNKEIKVLKSLGIGTLLDALFFFPLRYEDRRPLSSLKLAKVGDKVVLKLRVKDVRKVNDGRYTAEVICTDGVDEVKLKFRFKKNDFIFALYRRGSEVVVLGKLKSFNREKYIVHPELLKEGEFGGIFPVYYVRTKGEVVNVSSKTRQSRIRLALNKTVRKTAKYFPEYLPESIRKKYSFPDIDETLLILHTPEGVDVKSLNAFSDPFHRRAIYDDLFLFQLALLLKKKETELENSPQIKLSVDKFVARFQDKLSFRLTNAQLRVLREILEDMGREHPMNRLLQGDVGSGKTVVAIGATLAAVEKGYQVAVMVPTEILAHQHYRKFKAFFDKEGIEVGLLTGSLTPTQKRSVYKHIREGNIKVVVGTHALIQEKVEFHKLGLVVIDEQHRFGVMQRKLLLEKGKGLYPHCLVMSATPIPRTLALSVYGDLDISVIDELPPGRREVRTMLLYDSEKEKLMEAVNRELSLGNKVYIIYPLIEESEKVELKAATDEYERWKKLLPERKVLLLHGRMSDSEKQEIMESFKRDGDVLVSTTVIEVGIDIPEATLMIIEDAHRFGLSQLHQLRGRVGRSDRLSYCYLVIPDSIRRVDAEAIKRLKVLVRTNDGFEVAEMDMKLRGPGELLGVSQSGYFGFNIANLARSHDRAVLQNARDDAQKLLEEDPKLDKHINLKELILYRYGDKLDLSYIA</sequence>
<dbReference type="PANTHER" id="PTHR47964">
    <property type="entry name" value="ATP-DEPENDENT DNA HELICASE HOMOLOG RECG, CHLOROPLASTIC"/>
    <property type="match status" value="1"/>
</dbReference>
<gene>
    <name evidence="18" type="ORF">BCF55_0545</name>
</gene>
<dbReference type="SUPFAM" id="SSF52540">
    <property type="entry name" value="P-loop containing nucleoside triphosphate hydrolases"/>
    <property type="match status" value="2"/>
</dbReference>
<evidence type="ECO:0000256" key="4">
    <source>
        <dbReference type="ARBA" id="ARBA00022763"/>
    </source>
</evidence>
<dbReference type="InterPro" id="IPR045562">
    <property type="entry name" value="RecG_dom3_C"/>
</dbReference>
<keyword evidence="3 15" id="KW-0547">Nucleotide-binding</keyword>
<comment type="function">
    <text evidence="15">Plays a critical role in recombination and DNA repair. Helps process Holliday junction intermediates to mature products by catalyzing branch migration. Has replication fork regression activity, unwinds stalled or blocked replication forks to make a HJ that can be resolved. Has a DNA unwinding activity characteristic of a DNA helicase with 3'-5' polarity.</text>
</comment>
<keyword evidence="8" id="KW-0238">DNA-binding</keyword>
<evidence type="ECO:0000256" key="11">
    <source>
        <dbReference type="ARBA" id="ARBA00023235"/>
    </source>
</evidence>
<comment type="similarity">
    <text evidence="1 15">Belongs to the helicase family. RecG subfamily.</text>
</comment>
<evidence type="ECO:0000256" key="2">
    <source>
        <dbReference type="ARBA" id="ARBA00017846"/>
    </source>
</evidence>
<dbReference type="SMART" id="SM00487">
    <property type="entry name" value="DEXDc"/>
    <property type="match status" value="1"/>
</dbReference>
<keyword evidence="7 15" id="KW-0067">ATP-binding</keyword>
<organism evidence="18 19">
    <name type="scientific">Hydrogenivirga caldilitoris</name>
    <dbReference type="NCBI Taxonomy" id="246264"/>
    <lineage>
        <taxon>Bacteria</taxon>
        <taxon>Pseudomonadati</taxon>
        <taxon>Aquificota</taxon>
        <taxon>Aquificia</taxon>
        <taxon>Aquificales</taxon>
        <taxon>Aquificaceae</taxon>
        <taxon>Hydrogenivirga</taxon>
    </lineage>
</organism>
<proteinExistence type="inferred from homology"/>
<dbReference type="GO" id="GO:0006310">
    <property type="term" value="P:DNA recombination"/>
    <property type="evidence" value="ECO:0007669"/>
    <property type="project" value="UniProtKB-UniRule"/>
</dbReference>
<protein>
    <recommendedName>
        <fullName evidence="2 15">ATP-dependent DNA helicase RecG</fullName>
        <ecNumber evidence="13 15">5.6.2.4</ecNumber>
    </recommendedName>
</protein>
<dbReference type="InterPro" id="IPR047112">
    <property type="entry name" value="RecG/Mfd"/>
</dbReference>
<keyword evidence="5 15" id="KW-0378">Hydrolase</keyword>
<dbReference type="Gene3D" id="3.40.50.300">
    <property type="entry name" value="P-loop containing nucleotide triphosphate hydrolases"/>
    <property type="match status" value="2"/>
</dbReference>
<evidence type="ECO:0000256" key="13">
    <source>
        <dbReference type="ARBA" id="ARBA00034808"/>
    </source>
</evidence>
<dbReference type="Gene3D" id="2.40.50.140">
    <property type="entry name" value="Nucleic acid-binding proteins"/>
    <property type="match status" value="1"/>
</dbReference>
<dbReference type="AlphaFoldDB" id="A0A497XN41"/>
<accession>A0A497XN41</accession>
<dbReference type="GO" id="GO:0006281">
    <property type="term" value="P:DNA repair"/>
    <property type="evidence" value="ECO:0007669"/>
    <property type="project" value="UniProtKB-UniRule"/>
</dbReference>
<dbReference type="EC" id="5.6.2.4" evidence="13 15"/>
<dbReference type="PROSITE" id="PS51192">
    <property type="entry name" value="HELICASE_ATP_BIND_1"/>
    <property type="match status" value="1"/>
</dbReference>
<evidence type="ECO:0000256" key="10">
    <source>
        <dbReference type="ARBA" id="ARBA00023204"/>
    </source>
</evidence>
<dbReference type="SUPFAM" id="SSF50249">
    <property type="entry name" value="Nucleic acid-binding proteins"/>
    <property type="match status" value="1"/>
</dbReference>
<dbReference type="CDD" id="cd18792">
    <property type="entry name" value="SF2_C_RecG_TRCF"/>
    <property type="match status" value="1"/>
</dbReference>
<dbReference type="PROSITE" id="PS51194">
    <property type="entry name" value="HELICASE_CTER"/>
    <property type="match status" value="1"/>
</dbReference>
<dbReference type="GO" id="GO:0003677">
    <property type="term" value="F:DNA binding"/>
    <property type="evidence" value="ECO:0007669"/>
    <property type="project" value="UniProtKB-KW"/>
</dbReference>
<feature type="domain" description="Helicase C-terminal" evidence="17">
    <location>
        <begin position="555"/>
        <end position="717"/>
    </location>
</feature>
<dbReference type="NCBIfam" id="NF008165">
    <property type="entry name" value="PRK10917.1-3"/>
    <property type="match status" value="1"/>
</dbReference>
<dbReference type="OrthoDB" id="9804325at2"/>
<evidence type="ECO:0000256" key="6">
    <source>
        <dbReference type="ARBA" id="ARBA00022806"/>
    </source>
</evidence>
<dbReference type="Pfam" id="PF17191">
    <property type="entry name" value="RecG_wedge"/>
    <property type="match status" value="1"/>
</dbReference>